<evidence type="ECO:0008006" key="5">
    <source>
        <dbReference type="Google" id="ProtNLM"/>
    </source>
</evidence>
<dbReference type="EMBL" id="JYHV01000019">
    <property type="protein sequence ID" value="KJH81783.1"/>
    <property type="molecule type" value="Genomic_DNA"/>
</dbReference>
<feature type="compositionally biased region" description="Low complexity" evidence="1">
    <location>
        <begin position="70"/>
        <end position="82"/>
    </location>
</feature>
<feature type="transmembrane region" description="Helical" evidence="2">
    <location>
        <begin position="21"/>
        <end position="41"/>
    </location>
</feature>
<sequence length="99" mass="10586">MSRRWRSSRFAAGDDDPLGPLANLVDVVLVFACGLIAALVAQTDLLEQLDAAKQPVTVERGRELPRLPDSLEGSSGQGLESVGQVYRDPLTGKLILIGD</sequence>
<keyword evidence="2" id="KW-0812">Transmembrane</keyword>
<dbReference type="Proteomes" id="UP000032487">
    <property type="component" value="Unassembled WGS sequence"/>
</dbReference>
<comment type="caution">
    <text evidence="3">The sequence shown here is derived from an EMBL/GenBank/DDBJ whole genome shotgun (WGS) entry which is preliminary data.</text>
</comment>
<proteinExistence type="predicted"/>
<name>A0A0D9ALC1_STUST</name>
<protein>
    <recommendedName>
        <fullName evidence="5">DUF2149 domain-containing protein</fullName>
    </recommendedName>
</protein>
<accession>A0A0D9ALC1</accession>
<dbReference type="AlphaFoldDB" id="A0A0D9ALC1"/>
<evidence type="ECO:0000256" key="1">
    <source>
        <dbReference type="SAM" id="MobiDB-lite"/>
    </source>
</evidence>
<dbReference type="OrthoDB" id="8756620at2"/>
<evidence type="ECO:0000313" key="4">
    <source>
        <dbReference type="Proteomes" id="UP000032487"/>
    </source>
</evidence>
<organism evidence="3 4">
    <name type="scientific">Stutzerimonas stutzeri</name>
    <name type="common">Pseudomonas stutzeri</name>
    <dbReference type="NCBI Taxonomy" id="316"/>
    <lineage>
        <taxon>Bacteria</taxon>
        <taxon>Pseudomonadati</taxon>
        <taxon>Pseudomonadota</taxon>
        <taxon>Gammaproteobacteria</taxon>
        <taxon>Pseudomonadales</taxon>
        <taxon>Pseudomonadaceae</taxon>
        <taxon>Stutzerimonas</taxon>
    </lineage>
</organism>
<feature type="region of interest" description="Disordered" evidence="1">
    <location>
        <begin position="1"/>
        <end position="20"/>
    </location>
</feature>
<gene>
    <name evidence="3" type="ORF">UF78_11420</name>
</gene>
<dbReference type="PATRIC" id="fig|316.101.peg.3611"/>
<evidence type="ECO:0000256" key="2">
    <source>
        <dbReference type="SAM" id="Phobius"/>
    </source>
</evidence>
<feature type="region of interest" description="Disordered" evidence="1">
    <location>
        <begin position="60"/>
        <end position="82"/>
    </location>
</feature>
<evidence type="ECO:0000313" key="3">
    <source>
        <dbReference type="EMBL" id="KJH81783.1"/>
    </source>
</evidence>
<keyword evidence="2" id="KW-1133">Transmembrane helix</keyword>
<dbReference type="Pfam" id="PF09919">
    <property type="entry name" value="DUF2149"/>
    <property type="match status" value="1"/>
</dbReference>
<dbReference type="InterPro" id="IPR018676">
    <property type="entry name" value="DUF2149"/>
</dbReference>
<reference evidence="3 4" key="1">
    <citation type="submission" date="2015-02" db="EMBL/GenBank/DDBJ databases">
        <title>Draft genome sequence of Pseudomonas stutzeri NT0128 isolated from wheat (Triticum turgidum) rhizosphere.</title>
        <authorList>
            <person name="Tovi N."/>
            <person name="Frenk S."/>
            <person name="Hadar Y."/>
            <person name="Minz D."/>
        </authorList>
    </citation>
    <scope>NUCLEOTIDE SEQUENCE [LARGE SCALE GENOMIC DNA]</scope>
    <source>
        <strain evidence="3 4">NT0128</strain>
    </source>
</reference>
<keyword evidence="2" id="KW-0472">Membrane</keyword>